<accession>A0AAI9TZS3</accession>
<comment type="caution">
    <text evidence="2">The sequence shown here is derived from an EMBL/GenBank/DDBJ whole genome shotgun (WGS) entry which is preliminary data.</text>
</comment>
<proteinExistence type="predicted"/>
<dbReference type="Proteomes" id="UP001239213">
    <property type="component" value="Unassembled WGS sequence"/>
</dbReference>
<evidence type="ECO:0000256" key="1">
    <source>
        <dbReference type="SAM" id="MobiDB-lite"/>
    </source>
</evidence>
<gene>
    <name evidence="2" type="ORF">CCUS01_12121</name>
</gene>
<keyword evidence="3" id="KW-1185">Reference proteome</keyword>
<sequence>MPSSSQKVSFKLSDEPKNGADESTILSHAKRLVDSGSVEELQTSKAEEPGGIQGPSRRTENFLQSEGMRRAGRKALPFNQLRCTLSFVAGAKMLLRVIMAPLRGRSNIDTTLEVGSNDDAQLVSRYTLDLLPKADSLRCCACEKPSKRPESFFSSCVILFAPPSNGYIISIGLVCNLVLVKGTTTNQSNCAHVRRYIPPFPSCQLGKDYQILESASLPPESIERVPLILKDDVFTGRRRDTGANIDGELGKDSWHKKFEQRRHLKFQLLVNLAGEISLANVERRRGQLVSMVWAGAALAKKLGRSGWRWLMIFEELFLICLWRILPSRHIIDPGFQHDATDAIERRTIVKIPLVDIKPKCPILSVCALCNLNSRSQIGWSDARGAKVIICCFCRAAWEKHRALVGQQRAEAACLLMLVAMGDSETKASRLGIASPLCHTLMPWNLLIFQRAGGQIRRAQSFDQESSWLPTVATKMKTDFRVKPPSDKPSLGRFIIAPPKLPGIDCCGCERKRALLTEEDIALCGVLRLKRGRNDPISSHPTRKAILSPLLSRYDDLTDASNVRIPSRYAKSEQLKRQLLTMAFVSLGTPLQFAWICPPHPIHNKISLSRLKKKQADLPGAIGGAIVSSGPGDTRAFLKPSNKEWIKSDEGTLAHMTVSQSEAAVEPGPPVLPSKNPHPSLDRFGSGVGHAAWLSIRIELKPPAQYSYIGRVARVEEKKQRRRRSETGCITLGSGRLTWPNFLVPHRPVSSLEALVVSWADGSDGDGGGVVEWSQRRCCTCRDGFGHGVAMIRLVRICHYRSGFAPIGTFSSDDLTAELNRSPSPTRLKKVNIWWFLSLRKGKFPALTTCGMRRGNAPGEFLPPVLPACLGNTPLSGGYRERTELSAPLFPAFSPLPFLGPDPLFHRRIKESNSEHVALPLTAEVQLRGPLSTKPTTYWAAAKVRKQRKMGLGCGRLTTAESYMEEGRKSDDYSVLVWPLTTLRTTTGSRFHDTLENPVCALLDDLDLGRLRFAGGRLVGAPNSGPSSCGNNAGQHSDTAARYVGYRHNQDSVELGTPDELLIHLEL</sequence>
<reference evidence="2" key="1">
    <citation type="submission" date="2016-11" db="EMBL/GenBank/DDBJ databases">
        <title>The genome sequence of Colletotrichum cuscutae.</title>
        <authorList>
            <person name="Baroncelli R."/>
        </authorList>
    </citation>
    <scope>NUCLEOTIDE SEQUENCE</scope>
    <source>
        <strain evidence="2">IMI 304802</strain>
    </source>
</reference>
<dbReference type="EMBL" id="MPDP01000314">
    <property type="protein sequence ID" value="KAK1446974.1"/>
    <property type="molecule type" value="Genomic_DNA"/>
</dbReference>
<dbReference type="AlphaFoldDB" id="A0AAI9TZS3"/>
<evidence type="ECO:0000313" key="2">
    <source>
        <dbReference type="EMBL" id="KAK1446974.1"/>
    </source>
</evidence>
<name>A0AAI9TZS3_9PEZI</name>
<protein>
    <submittedName>
        <fullName evidence="2">Uncharacterized protein</fullName>
    </submittedName>
</protein>
<organism evidence="2 3">
    <name type="scientific">Colletotrichum cuscutae</name>
    <dbReference type="NCBI Taxonomy" id="1209917"/>
    <lineage>
        <taxon>Eukaryota</taxon>
        <taxon>Fungi</taxon>
        <taxon>Dikarya</taxon>
        <taxon>Ascomycota</taxon>
        <taxon>Pezizomycotina</taxon>
        <taxon>Sordariomycetes</taxon>
        <taxon>Hypocreomycetidae</taxon>
        <taxon>Glomerellales</taxon>
        <taxon>Glomerellaceae</taxon>
        <taxon>Colletotrichum</taxon>
        <taxon>Colletotrichum acutatum species complex</taxon>
    </lineage>
</organism>
<evidence type="ECO:0000313" key="3">
    <source>
        <dbReference type="Proteomes" id="UP001239213"/>
    </source>
</evidence>
<feature type="region of interest" description="Disordered" evidence="1">
    <location>
        <begin position="1"/>
        <end position="59"/>
    </location>
</feature>